<keyword evidence="3" id="KW-1185">Reference proteome</keyword>
<dbReference type="Pfam" id="PF02371">
    <property type="entry name" value="Transposase_20"/>
    <property type="match status" value="1"/>
</dbReference>
<protein>
    <submittedName>
        <fullName evidence="2">IS110 family transposase</fullName>
    </submittedName>
</protein>
<dbReference type="OrthoDB" id="964423at2"/>
<sequence>MSHIHELKLSELPQDDFIELRLLLAEREKVVKAINLFAATAENKNYLPAQVLKTTLHHNKIIMAALSKQLKQIEKSVDTLIKRNDVFNHQDELLQSIPGVGRQTSIMFIAYTQAFTLFKTYHQFACFAGVAPFEYSSGSSVRGKTKVSPLANKKIKTALNMAALTAKKYDPQLKLYYDKKVAAGKNKMLVLNAIRCKLISRAFAVINRNTPFVNTLKAVA</sequence>
<name>A0A4U3KTX1_9BACT</name>
<dbReference type="EMBL" id="SZQL01000035">
    <property type="protein sequence ID" value="TKK64356.1"/>
    <property type="molecule type" value="Genomic_DNA"/>
</dbReference>
<organism evidence="2 3">
    <name type="scientific">Ilyomonas limi</name>
    <dbReference type="NCBI Taxonomy" id="2575867"/>
    <lineage>
        <taxon>Bacteria</taxon>
        <taxon>Pseudomonadati</taxon>
        <taxon>Bacteroidota</taxon>
        <taxon>Chitinophagia</taxon>
        <taxon>Chitinophagales</taxon>
        <taxon>Chitinophagaceae</taxon>
        <taxon>Ilyomonas</taxon>
    </lineage>
</organism>
<dbReference type="PANTHER" id="PTHR33055:SF3">
    <property type="entry name" value="PUTATIVE TRANSPOSASE FOR IS117-RELATED"/>
    <property type="match status" value="1"/>
</dbReference>
<reference evidence="2 3" key="1">
    <citation type="submission" date="2019-05" db="EMBL/GenBank/DDBJ databases">
        <title>Panacibacter sp. strain 17mud1-8 Genome sequencing and assembly.</title>
        <authorList>
            <person name="Chhetri G."/>
        </authorList>
    </citation>
    <scope>NUCLEOTIDE SEQUENCE [LARGE SCALE GENOMIC DNA]</scope>
    <source>
        <strain evidence="2 3">17mud1-8</strain>
    </source>
</reference>
<dbReference type="InterPro" id="IPR047650">
    <property type="entry name" value="Transpos_IS110"/>
</dbReference>
<evidence type="ECO:0000313" key="3">
    <source>
        <dbReference type="Proteomes" id="UP000305848"/>
    </source>
</evidence>
<evidence type="ECO:0000313" key="2">
    <source>
        <dbReference type="EMBL" id="TKK64356.1"/>
    </source>
</evidence>
<dbReference type="GO" id="GO:0006313">
    <property type="term" value="P:DNA transposition"/>
    <property type="evidence" value="ECO:0007669"/>
    <property type="project" value="InterPro"/>
</dbReference>
<dbReference type="InterPro" id="IPR003346">
    <property type="entry name" value="Transposase_20"/>
</dbReference>
<feature type="domain" description="Transposase IS116/IS110/IS902 C-terminal" evidence="1">
    <location>
        <begin position="92"/>
        <end position="177"/>
    </location>
</feature>
<dbReference type="Proteomes" id="UP000305848">
    <property type="component" value="Unassembled WGS sequence"/>
</dbReference>
<gene>
    <name evidence="2" type="ORF">FC093_22645</name>
</gene>
<dbReference type="AlphaFoldDB" id="A0A4U3KTX1"/>
<comment type="caution">
    <text evidence="2">The sequence shown here is derived from an EMBL/GenBank/DDBJ whole genome shotgun (WGS) entry which is preliminary data.</text>
</comment>
<dbReference type="RefSeq" id="WP_137264103.1">
    <property type="nucleotide sequence ID" value="NZ_SZQL01000035.1"/>
</dbReference>
<dbReference type="GO" id="GO:0003677">
    <property type="term" value="F:DNA binding"/>
    <property type="evidence" value="ECO:0007669"/>
    <property type="project" value="InterPro"/>
</dbReference>
<accession>A0A4U3KTX1</accession>
<evidence type="ECO:0000259" key="1">
    <source>
        <dbReference type="Pfam" id="PF02371"/>
    </source>
</evidence>
<dbReference type="PANTHER" id="PTHR33055">
    <property type="entry name" value="TRANSPOSASE FOR INSERTION SEQUENCE ELEMENT IS1111A"/>
    <property type="match status" value="1"/>
</dbReference>
<proteinExistence type="predicted"/>
<dbReference type="GO" id="GO:0004803">
    <property type="term" value="F:transposase activity"/>
    <property type="evidence" value="ECO:0007669"/>
    <property type="project" value="InterPro"/>
</dbReference>